<accession>A0ABR0ITY5</accession>
<dbReference type="PANTHER" id="PTHR37012">
    <property type="entry name" value="B-ZIP TRANSCRIPTION FACTOR (EUROFUNG)-RELATED"/>
    <property type="match status" value="1"/>
</dbReference>
<evidence type="ECO:0000256" key="1">
    <source>
        <dbReference type="SAM" id="MobiDB-lite"/>
    </source>
</evidence>
<dbReference type="PANTHER" id="PTHR37012:SF6">
    <property type="entry name" value="BZIP TRANSCRIPTION FACTOR"/>
    <property type="match status" value="1"/>
</dbReference>
<dbReference type="Proteomes" id="UP001345691">
    <property type="component" value="Unassembled WGS sequence"/>
</dbReference>
<proteinExistence type="predicted"/>
<protein>
    <recommendedName>
        <fullName evidence="4">BZIP domain-containing protein</fullName>
    </recommendedName>
</protein>
<evidence type="ECO:0000313" key="3">
    <source>
        <dbReference type="Proteomes" id="UP001345691"/>
    </source>
</evidence>
<name>A0ABR0ITY5_9EURO</name>
<gene>
    <name evidence="2" type="ORF">LTR69_011527</name>
</gene>
<organism evidence="2 3">
    <name type="scientific">Exophiala sideris</name>
    <dbReference type="NCBI Taxonomy" id="1016849"/>
    <lineage>
        <taxon>Eukaryota</taxon>
        <taxon>Fungi</taxon>
        <taxon>Dikarya</taxon>
        <taxon>Ascomycota</taxon>
        <taxon>Pezizomycotina</taxon>
        <taxon>Eurotiomycetes</taxon>
        <taxon>Chaetothyriomycetidae</taxon>
        <taxon>Chaetothyriales</taxon>
        <taxon>Herpotrichiellaceae</taxon>
        <taxon>Exophiala</taxon>
    </lineage>
</organism>
<evidence type="ECO:0008006" key="4">
    <source>
        <dbReference type="Google" id="ProtNLM"/>
    </source>
</evidence>
<comment type="caution">
    <text evidence="2">The sequence shown here is derived from an EMBL/GenBank/DDBJ whole genome shotgun (WGS) entry which is preliminary data.</text>
</comment>
<feature type="compositionally biased region" description="Basic and acidic residues" evidence="1">
    <location>
        <begin position="33"/>
        <end position="43"/>
    </location>
</feature>
<reference evidence="2 3" key="1">
    <citation type="submission" date="2023-08" db="EMBL/GenBank/DDBJ databases">
        <title>Black Yeasts Isolated from many extreme environments.</title>
        <authorList>
            <person name="Coleine C."/>
            <person name="Stajich J.E."/>
            <person name="Selbmann L."/>
        </authorList>
    </citation>
    <scope>NUCLEOTIDE SEQUENCE [LARGE SCALE GENOMIC DNA]</scope>
    <source>
        <strain evidence="2 3">CCFEE 6328</strain>
    </source>
</reference>
<sequence>MTLNLKGADRYRRVLKMPSAHQALGTARPSSSAEKKRALDRRAQQKRRDKIKTHIRELKQKLASCKDCQSRSNTTPLQDIIVELRTENQVLKNRLQHLARLLLDWEVPTSPTLHGNLPFHSNSPYSASRLARLFQGPVRTVYTGVNIDKTPT</sequence>
<dbReference type="EMBL" id="JAVRRF010000127">
    <property type="protein sequence ID" value="KAK5047391.1"/>
    <property type="molecule type" value="Genomic_DNA"/>
</dbReference>
<feature type="region of interest" description="Disordered" evidence="1">
    <location>
        <begin position="18"/>
        <end position="51"/>
    </location>
</feature>
<keyword evidence="3" id="KW-1185">Reference proteome</keyword>
<dbReference type="CDD" id="cd14688">
    <property type="entry name" value="bZIP_YAP"/>
    <property type="match status" value="1"/>
</dbReference>
<evidence type="ECO:0000313" key="2">
    <source>
        <dbReference type="EMBL" id="KAK5047391.1"/>
    </source>
</evidence>